<feature type="compositionally biased region" description="Basic residues" evidence="1">
    <location>
        <begin position="324"/>
        <end position="334"/>
    </location>
</feature>
<keyword evidence="3" id="KW-1185">Reference proteome</keyword>
<feature type="compositionally biased region" description="Polar residues" evidence="1">
    <location>
        <begin position="430"/>
        <end position="446"/>
    </location>
</feature>
<feature type="compositionally biased region" description="Polar residues" evidence="1">
    <location>
        <begin position="154"/>
        <end position="168"/>
    </location>
</feature>
<feature type="compositionally biased region" description="Basic and acidic residues" evidence="1">
    <location>
        <begin position="335"/>
        <end position="350"/>
    </location>
</feature>
<dbReference type="InParanoid" id="G0MWA0"/>
<evidence type="ECO:0000256" key="1">
    <source>
        <dbReference type="SAM" id="MobiDB-lite"/>
    </source>
</evidence>
<dbReference type="AlphaFoldDB" id="G0MWA0"/>
<feature type="compositionally biased region" description="Basic residues" evidence="1">
    <location>
        <begin position="468"/>
        <end position="489"/>
    </location>
</feature>
<protein>
    <submittedName>
        <fullName evidence="2">Uncharacterized protein</fullName>
    </submittedName>
</protein>
<feature type="region of interest" description="Disordered" evidence="1">
    <location>
        <begin position="318"/>
        <end position="496"/>
    </location>
</feature>
<feature type="region of interest" description="Disordered" evidence="1">
    <location>
        <begin position="154"/>
        <end position="185"/>
    </location>
</feature>
<feature type="compositionally biased region" description="Polar residues" evidence="1">
    <location>
        <begin position="597"/>
        <end position="606"/>
    </location>
</feature>
<reference evidence="3" key="1">
    <citation type="submission" date="2011-07" db="EMBL/GenBank/DDBJ databases">
        <authorList>
            <consortium name="Caenorhabditis brenneri Sequencing and Analysis Consortium"/>
            <person name="Wilson R.K."/>
        </authorList>
    </citation>
    <scope>NUCLEOTIDE SEQUENCE [LARGE SCALE GENOMIC DNA]</scope>
    <source>
        <strain evidence="3">PB2801</strain>
    </source>
</reference>
<organism evidence="3">
    <name type="scientific">Caenorhabditis brenneri</name>
    <name type="common">Nematode worm</name>
    <dbReference type="NCBI Taxonomy" id="135651"/>
    <lineage>
        <taxon>Eukaryota</taxon>
        <taxon>Metazoa</taxon>
        <taxon>Ecdysozoa</taxon>
        <taxon>Nematoda</taxon>
        <taxon>Chromadorea</taxon>
        <taxon>Rhabditida</taxon>
        <taxon>Rhabditina</taxon>
        <taxon>Rhabditomorpha</taxon>
        <taxon>Rhabditoidea</taxon>
        <taxon>Rhabditidae</taxon>
        <taxon>Peloderinae</taxon>
        <taxon>Caenorhabditis</taxon>
    </lineage>
</organism>
<accession>G0MWA0</accession>
<dbReference type="HOGENOM" id="CLU_287172_0_0_1"/>
<feature type="compositionally biased region" description="Polar residues" evidence="1">
    <location>
        <begin position="351"/>
        <end position="363"/>
    </location>
</feature>
<evidence type="ECO:0000313" key="2">
    <source>
        <dbReference type="EMBL" id="EGT46000.1"/>
    </source>
</evidence>
<feature type="region of interest" description="Disordered" evidence="1">
    <location>
        <begin position="568"/>
        <end position="606"/>
    </location>
</feature>
<gene>
    <name evidence="2" type="ORF">CAEBREN_21803</name>
</gene>
<sequence length="1074" mass="120728">MSSNLVVTDHNKQPILCSVGSGNLHQFDLKSQLVSHNRDKEFRQLDDRRGNSNGDAPQVPLLPQHQQPQDVCHGNPNTQMLDCSIPNNYVVPPTQTQQVQNVTHNIRVNPMVFSQPPNFLPQVCPPFNAPIAFTWISQHVEWFRTAIAYFEQSTSHAGTSHTETTRASSVLGGTVPRNDSSDEVVPADHMTSDQMALPREIKTEDILVVDKPSEAIIYGNEKNERAVQETSPEVTLRIVAENVAEPNAPAAPSASEGVKQDATPIVEVEDEVNPETLLQPVVQISSKSIARALRKERQKLREAQQSVVDLEAKPVPAPIVSSRNAKKRAQKERRKNKDVSKAPENEKDPFSNENDSNSLNGATKSPEVENPGLRKEEAEGTSESCSVGTASAPAIATEKTKKKESKGKKDEKTPNMATNNGGRSDAVKPTNCQARTVKTSEVGNQEPNRENLLEVETVSASAPVTKETKKKKKRKSKKSSRSNKNHTKRAVFTLESKVSSAQACGIGLPSELAAEKAKEKNKECAEAITAETSKIPEDVSRPPEIQLPMSVVSDASIENTTRILLVSRQATTHNSVSEKTEKKRNNSQTAMGHDDQSNSTEFPSGPQQAINALETQESDSILPDHGVEAEKVLVASRATNDGNTDFPPNVDPHGISLSSEVSQLEYSESYEPNGSDNNVLFVSMKCTPENEIPLNRSITGREPIANVRTNKDEVDDVVSRTTPLETSDRLKDPLNFDPALHDMASEIAMRLQFKELKKKADLKKYYRTTWKPDKIMNDMAMKVIVYYIVMLPIRSNYSHLRPKDYDDPNLEEPTGLLKEIVDHTLKKPLFFWKNETNLKRCQKYIEDRINDYKGATDPTKKKLHALYKMVSLTLQPHFNLEDIMYFCSKPTSRAEKRKMDEKYLEMFEHAIRKHLRKEYKSGIFTEKEFRVNPMFALLQPTQFLHLQKYLKTMFQLRTGLYTAQQKIEMIESLTPSQRKMFELGEKIQSQCDWSSKQTIEFLEKLADSIVNSETIGEELGKCYNLYVFLSGFDSSVIDHDCFIYMKTLKTEQGKYSLSLADHEEIIRPWFSALE</sequence>
<dbReference type="EMBL" id="GL379816">
    <property type="protein sequence ID" value="EGT46000.1"/>
    <property type="molecule type" value="Genomic_DNA"/>
</dbReference>
<evidence type="ECO:0000313" key="3">
    <source>
        <dbReference type="Proteomes" id="UP000008068"/>
    </source>
</evidence>
<name>G0MWA0_CAEBE</name>
<dbReference type="Proteomes" id="UP000008068">
    <property type="component" value="Unassembled WGS sequence"/>
</dbReference>
<proteinExistence type="predicted"/>